<dbReference type="STRING" id="33903.AQJ43_34030"/>
<protein>
    <submittedName>
        <fullName evidence="2">Uncharacterized protein</fullName>
    </submittedName>
</protein>
<sequence>MEAIDVIKSVRWHRKMPWQVKPDTIDPPHRSPDVRPGEEQLPAPGWVAYCIAGLLRLFVSGALTGVIASSHPQVADPLVSFLIGLGALSGVEKVATLVPLAVKSIGRAALGSTVDAVQEQRQIPQQPPQPPQQGHVGSAGPQQGPGTAGSLGQGPQPNSDIPAQQDPTGTGGAL</sequence>
<accession>A0A4D4LX20</accession>
<evidence type="ECO:0000313" key="5">
    <source>
        <dbReference type="Proteomes" id="UP000302139"/>
    </source>
</evidence>
<feature type="compositionally biased region" description="Polar residues" evidence="1">
    <location>
        <begin position="153"/>
        <end position="168"/>
    </location>
</feature>
<evidence type="ECO:0000313" key="4">
    <source>
        <dbReference type="Proteomes" id="UP000299211"/>
    </source>
</evidence>
<name>A0A4D4LX20_STRAX</name>
<organism evidence="2 5">
    <name type="scientific">Streptomyces avermitilis</name>
    <dbReference type="NCBI Taxonomy" id="33903"/>
    <lineage>
        <taxon>Bacteria</taxon>
        <taxon>Bacillati</taxon>
        <taxon>Actinomycetota</taxon>
        <taxon>Actinomycetes</taxon>
        <taxon>Kitasatosporales</taxon>
        <taxon>Streptomycetaceae</taxon>
        <taxon>Streptomyces</taxon>
    </lineage>
</organism>
<dbReference type="AlphaFoldDB" id="A0A4D4LX20"/>
<comment type="caution">
    <text evidence="2">The sequence shown here is derived from an EMBL/GenBank/DDBJ whole genome shotgun (WGS) entry which is preliminary data.</text>
</comment>
<dbReference type="Proteomes" id="UP000302139">
    <property type="component" value="Unassembled WGS sequence"/>
</dbReference>
<dbReference type="EMBL" id="BJHX01000001">
    <property type="protein sequence ID" value="GDY63996.1"/>
    <property type="molecule type" value="Genomic_DNA"/>
</dbReference>
<dbReference type="Proteomes" id="UP000299211">
    <property type="component" value="Unassembled WGS sequence"/>
</dbReference>
<proteinExistence type="predicted"/>
<gene>
    <name evidence="2" type="ORF">SAV14893_033890</name>
    <name evidence="3" type="ORF">SAV31267_053350</name>
</gene>
<feature type="region of interest" description="Disordered" evidence="1">
    <location>
        <begin position="116"/>
        <end position="174"/>
    </location>
</feature>
<evidence type="ECO:0000313" key="3">
    <source>
        <dbReference type="EMBL" id="GDY75850.1"/>
    </source>
</evidence>
<dbReference type="EMBL" id="BJHY01000001">
    <property type="protein sequence ID" value="GDY75850.1"/>
    <property type="molecule type" value="Genomic_DNA"/>
</dbReference>
<reference evidence="2 5" key="2">
    <citation type="submission" date="2019-04" db="EMBL/GenBank/DDBJ databases">
        <title>Draft genome sequences of Streptomyces avermitilis NBRC 14893.</title>
        <authorList>
            <person name="Komaki H."/>
            <person name="Tamura T."/>
            <person name="Hosoyama A."/>
        </authorList>
    </citation>
    <scope>NUCLEOTIDE SEQUENCE [LARGE SCALE GENOMIC DNA]</scope>
    <source>
        <strain evidence="2 5">NBRC 14893</strain>
    </source>
</reference>
<evidence type="ECO:0000256" key="1">
    <source>
        <dbReference type="SAM" id="MobiDB-lite"/>
    </source>
</evidence>
<evidence type="ECO:0000313" key="2">
    <source>
        <dbReference type="EMBL" id="GDY63996.1"/>
    </source>
</evidence>
<reference evidence="3 4" key="1">
    <citation type="submission" date="2019-04" db="EMBL/GenBank/DDBJ databases">
        <title>Draft genome sequences of Streptomyces avermitilis ATCC 31267.</title>
        <authorList>
            <person name="Komaki H."/>
            <person name="Tamura T."/>
            <person name="Hosoyama A."/>
        </authorList>
    </citation>
    <scope>NUCLEOTIDE SEQUENCE [LARGE SCALE GENOMIC DNA]</scope>
    <source>
        <strain evidence="3 4">ATCC 31267</strain>
    </source>
</reference>